<dbReference type="Gene3D" id="3.40.50.1000">
    <property type="entry name" value="HAD superfamily/HAD-like"/>
    <property type="match status" value="1"/>
</dbReference>
<sequence length="82" mass="9169">MQSIINQMMMKEEKVDTQVAECFYTSGYKHPSSHDIRENPMRIKDPCRPGVKAVVEACQHAGVNVKMITGDNVFTAKAIAIE</sequence>
<dbReference type="AlphaFoldDB" id="A0ABD1NLV4"/>
<name>A0ABD1NLV4_9FABA</name>
<protein>
    <submittedName>
        <fullName evidence="2">Uncharacterized protein</fullName>
    </submittedName>
</protein>
<organism evidence="2 3">
    <name type="scientific">Flemingia macrophylla</name>
    <dbReference type="NCBI Taxonomy" id="520843"/>
    <lineage>
        <taxon>Eukaryota</taxon>
        <taxon>Viridiplantae</taxon>
        <taxon>Streptophyta</taxon>
        <taxon>Embryophyta</taxon>
        <taxon>Tracheophyta</taxon>
        <taxon>Spermatophyta</taxon>
        <taxon>Magnoliopsida</taxon>
        <taxon>eudicotyledons</taxon>
        <taxon>Gunneridae</taxon>
        <taxon>Pentapetalae</taxon>
        <taxon>rosids</taxon>
        <taxon>fabids</taxon>
        <taxon>Fabales</taxon>
        <taxon>Fabaceae</taxon>
        <taxon>Papilionoideae</taxon>
        <taxon>50 kb inversion clade</taxon>
        <taxon>NPAAA clade</taxon>
        <taxon>indigoferoid/millettioid clade</taxon>
        <taxon>Phaseoleae</taxon>
        <taxon>Flemingia</taxon>
    </lineage>
</organism>
<dbReference type="Proteomes" id="UP001603857">
    <property type="component" value="Unassembled WGS sequence"/>
</dbReference>
<dbReference type="PANTHER" id="PTHR24093:SF434">
    <property type="entry name" value="CALCIUM-TRANSPORTING ATPASE 13, PLASMA MEMBRANE-TYPE-RELATED"/>
    <property type="match status" value="1"/>
</dbReference>
<accession>A0ABD1NLV4</accession>
<dbReference type="PANTHER" id="PTHR24093">
    <property type="entry name" value="CATION TRANSPORTING ATPASE"/>
    <property type="match status" value="1"/>
</dbReference>
<reference evidence="2 3" key="1">
    <citation type="submission" date="2024-08" db="EMBL/GenBank/DDBJ databases">
        <title>Insights into the chromosomal genome structure of Flemingia macrophylla.</title>
        <authorList>
            <person name="Ding Y."/>
            <person name="Zhao Y."/>
            <person name="Bi W."/>
            <person name="Wu M."/>
            <person name="Zhao G."/>
            <person name="Gong Y."/>
            <person name="Li W."/>
            <person name="Zhang P."/>
        </authorList>
    </citation>
    <scope>NUCLEOTIDE SEQUENCE [LARGE SCALE GENOMIC DNA]</scope>
    <source>
        <strain evidence="2">DYQJB</strain>
        <tissue evidence="2">Leaf</tissue>
    </source>
</reference>
<proteinExistence type="predicted"/>
<keyword evidence="1" id="KW-0460">Magnesium</keyword>
<dbReference type="EMBL" id="JBGMDY010000001">
    <property type="protein sequence ID" value="KAL2349108.1"/>
    <property type="molecule type" value="Genomic_DNA"/>
</dbReference>
<comment type="caution">
    <text evidence="2">The sequence shown here is derived from an EMBL/GenBank/DDBJ whole genome shotgun (WGS) entry which is preliminary data.</text>
</comment>
<evidence type="ECO:0000313" key="2">
    <source>
        <dbReference type="EMBL" id="KAL2349108.1"/>
    </source>
</evidence>
<keyword evidence="3" id="KW-1185">Reference proteome</keyword>
<dbReference type="InterPro" id="IPR023214">
    <property type="entry name" value="HAD_sf"/>
</dbReference>
<evidence type="ECO:0000256" key="1">
    <source>
        <dbReference type="ARBA" id="ARBA00022842"/>
    </source>
</evidence>
<gene>
    <name evidence="2" type="ORF">Fmac_003108</name>
</gene>
<evidence type="ECO:0000313" key="3">
    <source>
        <dbReference type="Proteomes" id="UP001603857"/>
    </source>
</evidence>
<dbReference type="InterPro" id="IPR036412">
    <property type="entry name" value="HAD-like_sf"/>
</dbReference>
<dbReference type="SUPFAM" id="SSF56784">
    <property type="entry name" value="HAD-like"/>
    <property type="match status" value="1"/>
</dbReference>